<proteinExistence type="predicted"/>
<comment type="caution">
    <text evidence="1">The sequence shown here is derived from an EMBL/GenBank/DDBJ whole genome shotgun (WGS) entry which is preliminary data.</text>
</comment>
<protein>
    <submittedName>
        <fullName evidence="1">Nuclear transport factor 2 family protein</fullName>
    </submittedName>
</protein>
<dbReference type="SUPFAM" id="SSF54427">
    <property type="entry name" value="NTF2-like"/>
    <property type="match status" value="1"/>
</dbReference>
<evidence type="ECO:0000313" key="2">
    <source>
        <dbReference type="Proteomes" id="UP000625316"/>
    </source>
</evidence>
<dbReference type="InterPro" id="IPR039437">
    <property type="entry name" value="FrzH/put_lumazine-bd"/>
</dbReference>
<organism evidence="1 2">
    <name type="scientific">Romeriopsis navalis LEGE 11480</name>
    <dbReference type="NCBI Taxonomy" id="2777977"/>
    <lineage>
        <taxon>Bacteria</taxon>
        <taxon>Bacillati</taxon>
        <taxon>Cyanobacteriota</taxon>
        <taxon>Cyanophyceae</taxon>
        <taxon>Leptolyngbyales</taxon>
        <taxon>Leptolyngbyaceae</taxon>
        <taxon>Romeriopsis</taxon>
        <taxon>Romeriopsis navalis</taxon>
    </lineage>
</organism>
<dbReference type="Gene3D" id="3.10.450.50">
    <property type="match status" value="1"/>
</dbReference>
<gene>
    <name evidence="1" type="ORF">IQ266_08110</name>
</gene>
<sequence>MSTTTTLNVTPKTAADEAQSFAEYKAVEVALQPYIESAKTGDGALCRTAFYDHAHIVGSVNGTFYDLDADTFQGAVSETGASPDVQSHIAWIDISGPAAAAKVEFINWAGFRYTDFFVLYKQDGQWKISGKVYDSHAQN</sequence>
<keyword evidence="2" id="KW-1185">Reference proteome</keyword>
<evidence type="ECO:0000313" key="1">
    <source>
        <dbReference type="EMBL" id="MBE9029692.1"/>
    </source>
</evidence>
<reference evidence="1" key="1">
    <citation type="submission" date="2020-10" db="EMBL/GenBank/DDBJ databases">
        <authorList>
            <person name="Castelo-Branco R."/>
            <person name="Eusebio N."/>
            <person name="Adriana R."/>
            <person name="Vieira A."/>
            <person name="Brugerolle De Fraissinette N."/>
            <person name="Rezende De Castro R."/>
            <person name="Schneider M.P."/>
            <person name="Vasconcelos V."/>
            <person name="Leao P.N."/>
        </authorList>
    </citation>
    <scope>NUCLEOTIDE SEQUENCE</scope>
    <source>
        <strain evidence="1">LEGE 11480</strain>
    </source>
</reference>
<dbReference type="AlphaFoldDB" id="A0A928VNK9"/>
<dbReference type="Pfam" id="PF12893">
    <property type="entry name" value="Lumazine_bd_2"/>
    <property type="match status" value="1"/>
</dbReference>
<accession>A0A928VNK9</accession>
<dbReference type="Proteomes" id="UP000625316">
    <property type="component" value="Unassembled WGS sequence"/>
</dbReference>
<dbReference type="RefSeq" id="WP_264324509.1">
    <property type="nucleotide sequence ID" value="NZ_JADEXQ010000020.1"/>
</dbReference>
<dbReference type="EMBL" id="JADEXQ010000020">
    <property type="protein sequence ID" value="MBE9029692.1"/>
    <property type="molecule type" value="Genomic_DNA"/>
</dbReference>
<dbReference type="InterPro" id="IPR032710">
    <property type="entry name" value="NTF2-like_dom_sf"/>
</dbReference>
<name>A0A928VNK9_9CYAN</name>